<keyword evidence="9" id="KW-1185">Reference proteome</keyword>
<feature type="region of interest" description="Disordered" evidence="5">
    <location>
        <begin position="1"/>
        <end position="67"/>
    </location>
</feature>
<protein>
    <recommendedName>
        <fullName evidence="7">Ion transport domain-containing protein</fullName>
    </recommendedName>
</protein>
<sequence length="221" mass="24949">MAARVQNFKANRPSVNPLPVNRYPPTLPSEHETSKAISSHYAEELRQDPDAAPSQPGVCNQSPLDENQSMFIDGSQEKTAANTSDTNVECLRTVEDSKSCWSTDPRYTDETDFHYYLRQTATVCKTIADSRYFQDFITLAIVVASALVGIQTYEEMENVAVLTLLDEIILYIFTIECVIKIAGCYNQPWLFFLDRWNQALTGETLHARLATELLRAVAQWA</sequence>
<evidence type="ECO:0000256" key="2">
    <source>
        <dbReference type="ARBA" id="ARBA00022692"/>
    </source>
</evidence>
<evidence type="ECO:0000256" key="5">
    <source>
        <dbReference type="SAM" id="MobiDB-lite"/>
    </source>
</evidence>
<evidence type="ECO:0000313" key="8">
    <source>
        <dbReference type="EMBL" id="KAK3268623.1"/>
    </source>
</evidence>
<feature type="compositionally biased region" description="Polar residues" evidence="5">
    <location>
        <begin position="57"/>
        <end position="67"/>
    </location>
</feature>
<reference evidence="8 9" key="1">
    <citation type="journal article" date="2015" name="Genome Biol. Evol.">
        <title>Comparative Genomics of a Bacterivorous Green Alga Reveals Evolutionary Causalities and Consequences of Phago-Mixotrophic Mode of Nutrition.</title>
        <authorList>
            <person name="Burns J.A."/>
            <person name="Paasch A."/>
            <person name="Narechania A."/>
            <person name="Kim E."/>
        </authorList>
    </citation>
    <scope>NUCLEOTIDE SEQUENCE [LARGE SCALE GENOMIC DNA]</scope>
    <source>
        <strain evidence="8 9">PLY_AMNH</strain>
    </source>
</reference>
<feature type="domain" description="Ion transport" evidence="7">
    <location>
        <begin position="131"/>
        <end position="197"/>
    </location>
</feature>
<evidence type="ECO:0000256" key="4">
    <source>
        <dbReference type="ARBA" id="ARBA00023136"/>
    </source>
</evidence>
<dbReference type="GO" id="GO:0005216">
    <property type="term" value="F:monoatomic ion channel activity"/>
    <property type="evidence" value="ECO:0007669"/>
    <property type="project" value="InterPro"/>
</dbReference>
<dbReference type="GO" id="GO:0016020">
    <property type="term" value="C:membrane"/>
    <property type="evidence" value="ECO:0007669"/>
    <property type="project" value="UniProtKB-SubCell"/>
</dbReference>
<dbReference type="InterPro" id="IPR027359">
    <property type="entry name" value="Volt_channel_dom_sf"/>
</dbReference>
<name>A0AAE0L1H8_9CHLO</name>
<dbReference type="Gene3D" id="1.20.120.350">
    <property type="entry name" value="Voltage-gated potassium channels. Chain C"/>
    <property type="match status" value="1"/>
</dbReference>
<evidence type="ECO:0000256" key="3">
    <source>
        <dbReference type="ARBA" id="ARBA00022989"/>
    </source>
</evidence>
<dbReference type="Pfam" id="PF00520">
    <property type="entry name" value="Ion_trans"/>
    <property type="match status" value="1"/>
</dbReference>
<dbReference type="Proteomes" id="UP001190700">
    <property type="component" value="Unassembled WGS sequence"/>
</dbReference>
<organism evidence="8 9">
    <name type="scientific">Cymbomonas tetramitiformis</name>
    <dbReference type="NCBI Taxonomy" id="36881"/>
    <lineage>
        <taxon>Eukaryota</taxon>
        <taxon>Viridiplantae</taxon>
        <taxon>Chlorophyta</taxon>
        <taxon>Pyramimonadophyceae</taxon>
        <taxon>Pyramimonadales</taxon>
        <taxon>Pyramimonadaceae</taxon>
        <taxon>Cymbomonas</taxon>
    </lineage>
</organism>
<keyword evidence="2 6" id="KW-0812">Transmembrane</keyword>
<dbReference type="AlphaFoldDB" id="A0AAE0L1H8"/>
<evidence type="ECO:0000259" key="7">
    <source>
        <dbReference type="Pfam" id="PF00520"/>
    </source>
</evidence>
<comment type="subcellular location">
    <subcellularLocation>
        <location evidence="1">Membrane</location>
        <topology evidence="1">Multi-pass membrane protein</topology>
    </subcellularLocation>
</comment>
<keyword evidence="4 6" id="KW-0472">Membrane</keyword>
<dbReference type="InterPro" id="IPR005821">
    <property type="entry name" value="Ion_trans_dom"/>
</dbReference>
<feature type="transmembrane region" description="Helical" evidence="6">
    <location>
        <begin position="159"/>
        <end position="179"/>
    </location>
</feature>
<feature type="transmembrane region" description="Helical" evidence="6">
    <location>
        <begin position="136"/>
        <end position="153"/>
    </location>
</feature>
<evidence type="ECO:0000256" key="6">
    <source>
        <dbReference type="SAM" id="Phobius"/>
    </source>
</evidence>
<gene>
    <name evidence="8" type="ORF">CYMTET_22882</name>
</gene>
<accession>A0AAE0L1H8</accession>
<proteinExistence type="predicted"/>
<evidence type="ECO:0000313" key="9">
    <source>
        <dbReference type="Proteomes" id="UP001190700"/>
    </source>
</evidence>
<evidence type="ECO:0000256" key="1">
    <source>
        <dbReference type="ARBA" id="ARBA00004141"/>
    </source>
</evidence>
<keyword evidence="3 6" id="KW-1133">Transmembrane helix</keyword>
<dbReference type="EMBL" id="LGRX02011709">
    <property type="protein sequence ID" value="KAK3268623.1"/>
    <property type="molecule type" value="Genomic_DNA"/>
</dbReference>
<comment type="caution">
    <text evidence="8">The sequence shown here is derived from an EMBL/GenBank/DDBJ whole genome shotgun (WGS) entry which is preliminary data.</text>
</comment>